<reference evidence="3" key="1">
    <citation type="submission" date="2017-06" db="EMBL/GenBank/DDBJ databases">
        <authorList>
            <person name="Varghese N."/>
            <person name="Submissions S."/>
        </authorList>
    </citation>
    <scope>NUCLEOTIDE SEQUENCE [LARGE SCALE GENOMIC DNA]</scope>
    <source>
        <strain evidence="3">DSM 22348</strain>
    </source>
</reference>
<gene>
    <name evidence="2" type="ORF">SAMN05444352_12053</name>
</gene>
<name>A0A239IY13_9PSED</name>
<dbReference type="PROSITE" id="PS50933">
    <property type="entry name" value="CHRD"/>
    <property type="match status" value="1"/>
</dbReference>
<feature type="domain" description="CHRD" evidence="1">
    <location>
        <begin position="182"/>
        <end position="220"/>
    </location>
</feature>
<dbReference type="OrthoDB" id="7023363at2"/>
<dbReference type="Proteomes" id="UP000198407">
    <property type="component" value="Unassembled WGS sequence"/>
</dbReference>
<evidence type="ECO:0000313" key="3">
    <source>
        <dbReference type="Proteomes" id="UP000198407"/>
    </source>
</evidence>
<evidence type="ECO:0000259" key="1">
    <source>
        <dbReference type="PROSITE" id="PS50933"/>
    </source>
</evidence>
<dbReference type="InterPro" id="IPR010895">
    <property type="entry name" value="CHRD"/>
</dbReference>
<dbReference type="EMBL" id="FZOL01000020">
    <property type="protein sequence ID" value="SNS98272.1"/>
    <property type="molecule type" value="Genomic_DNA"/>
</dbReference>
<keyword evidence="3" id="KW-1185">Reference proteome</keyword>
<dbReference type="STRING" id="1215104.GCA_000730585_01324"/>
<proteinExistence type="predicted"/>
<evidence type="ECO:0000313" key="2">
    <source>
        <dbReference type="EMBL" id="SNS98272.1"/>
    </source>
</evidence>
<organism evidence="2 3">
    <name type="scientific">Pseudomonas japonica</name>
    <dbReference type="NCBI Taxonomy" id="256466"/>
    <lineage>
        <taxon>Bacteria</taxon>
        <taxon>Pseudomonadati</taxon>
        <taxon>Pseudomonadota</taxon>
        <taxon>Gammaproteobacteria</taxon>
        <taxon>Pseudomonadales</taxon>
        <taxon>Pseudomonadaceae</taxon>
        <taxon>Pseudomonas</taxon>
    </lineage>
</organism>
<dbReference type="AlphaFoldDB" id="A0A239IY13"/>
<protein>
    <recommendedName>
        <fullName evidence="1">CHRD domain-containing protein</fullName>
    </recommendedName>
</protein>
<accession>A0A239IY13</accession>
<sequence>MDVEGYTMWISGGSLVLVAPGVADLECRNALASLRHAQSLADALMGPRFDGHRQWYRAYRNALGRRGWRVTYSCQSIESAGYRTLLAPTQPLLLWLVSQHPELGDVLDLGVDALSLDRQGLRQLSQHALQVLAAPAGGTRIVLELGVLRPGSQLSLCSVALETSQALDPDWLRVPLEGIHLRGDLYFQSLTAESAPELREAGNDGFARLRLVASDRQTLH</sequence>
<dbReference type="RefSeq" id="WP_042128021.1">
    <property type="nucleotide sequence ID" value="NZ_FZOL01000020.1"/>
</dbReference>